<proteinExistence type="predicted"/>
<reference evidence="1" key="2">
    <citation type="submission" date="2025-09" db="UniProtKB">
        <authorList>
            <consortium name="Ensembl"/>
        </authorList>
    </citation>
    <scope>IDENTIFICATION</scope>
</reference>
<sequence>MHRKRLALSLGLCLLAGASLWVLWVSVENWLPVSYVPYYLPCPEIFILAAPCMV</sequence>
<keyword evidence="2" id="KW-1185">Reference proteome</keyword>
<name>A0A8C9DMQ8_PROSS</name>
<dbReference type="Proteomes" id="UP000694414">
    <property type="component" value="Unplaced"/>
</dbReference>
<evidence type="ECO:0000313" key="1">
    <source>
        <dbReference type="Ensembl" id="ENSPSMP00000020333.1"/>
    </source>
</evidence>
<gene>
    <name evidence="1" type="primary">GBGT1</name>
</gene>
<protein>
    <submittedName>
        <fullName evidence="1">Globoside alpha-1,3-N-acetylgalactosaminyltransferase 1 (FORS blood group)</fullName>
    </submittedName>
</protein>
<dbReference type="GeneTree" id="ENSGT00950000182858"/>
<dbReference type="AlphaFoldDB" id="A0A8C9DMQ8"/>
<dbReference type="Ensembl" id="ENSPSMT00000023573.1">
    <property type="protein sequence ID" value="ENSPSMP00000020333.1"/>
    <property type="gene ID" value="ENSPSMG00000014363.1"/>
</dbReference>
<organism evidence="1 2">
    <name type="scientific">Prolemur simus</name>
    <name type="common">Greater bamboo lemur</name>
    <name type="synonym">Hapalemur simus</name>
    <dbReference type="NCBI Taxonomy" id="1328070"/>
    <lineage>
        <taxon>Eukaryota</taxon>
        <taxon>Metazoa</taxon>
        <taxon>Chordata</taxon>
        <taxon>Craniata</taxon>
        <taxon>Vertebrata</taxon>
        <taxon>Euteleostomi</taxon>
        <taxon>Mammalia</taxon>
        <taxon>Eutheria</taxon>
        <taxon>Euarchontoglires</taxon>
        <taxon>Primates</taxon>
        <taxon>Strepsirrhini</taxon>
        <taxon>Lemuriformes</taxon>
        <taxon>Lemuridae</taxon>
        <taxon>Prolemur</taxon>
    </lineage>
</organism>
<evidence type="ECO:0000313" key="2">
    <source>
        <dbReference type="Proteomes" id="UP000694414"/>
    </source>
</evidence>
<accession>A0A8C9DMQ8</accession>
<reference evidence="1" key="1">
    <citation type="submission" date="2025-08" db="UniProtKB">
        <authorList>
            <consortium name="Ensembl"/>
        </authorList>
    </citation>
    <scope>IDENTIFICATION</scope>
</reference>